<reference evidence="1" key="1">
    <citation type="journal article" date="2013" name="BMC Genomics">
        <title>Unscrambling butterfly oogenesis.</title>
        <authorList>
            <person name="Carter J.M."/>
            <person name="Baker S.C."/>
            <person name="Pink R."/>
            <person name="Carter D.R."/>
            <person name="Collins A."/>
            <person name="Tomlin J."/>
            <person name="Gibbs M."/>
            <person name="Breuker C.J."/>
        </authorList>
    </citation>
    <scope>NUCLEOTIDE SEQUENCE</scope>
    <source>
        <tissue evidence="1">Ovary</tissue>
    </source>
</reference>
<reference evidence="1" key="2">
    <citation type="submission" date="2013-05" db="EMBL/GenBank/DDBJ databases">
        <authorList>
            <person name="Carter J.-M."/>
            <person name="Baker S.C."/>
            <person name="Pink R."/>
            <person name="Carter D.R.F."/>
            <person name="Collins A."/>
            <person name="Tomlin J."/>
            <person name="Gibbs M."/>
            <person name="Breuker C.J."/>
        </authorList>
    </citation>
    <scope>NUCLEOTIDE SEQUENCE</scope>
    <source>
        <tissue evidence="1">Ovary</tissue>
    </source>
</reference>
<dbReference type="EMBL" id="GAIX01006508">
    <property type="protein sequence ID" value="JAA86052.1"/>
    <property type="molecule type" value="Transcribed_RNA"/>
</dbReference>
<proteinExistence type="predicted"/>
<dbReference type="AlphaFoldDB" id="S4PWM9"/>
<protein>
    <submittedName>
        <fullName evidence="1">Uncharacterized protein</fullName>
    </submittedName>
</protein>
<sequence>MPNLCLMGRTHLQHTTRVESNKIVHITSINNIPDHLNIAQSKTQNRVAKKFGDHCHRKSNISMLFRNSI</sequence>
<name>S4PWM9_9NEOP</name>
<evidence type="ECO:0000313" key="1">
    <source>
        <dbReference type="EMBL" id="JAA86052.1"/>
    </source>
</evidence>
<accession>S4PWM9</accession>
<feature type="non-terminal residue" evidence="1">
    <location>
        <position position="69"/>
    </location>
</feature>
<organism evidence="1">
    <name type="scientific">Pararge aegeria</name>
    <name type="common">speckled wood butterfly</name>
    <dbReference type="NCBI Taxonomy" id="116150"/>
    <lineage>
        <taxon>Eukaryota</taxon>
        <taxon>Metazoa</taxon>
        <taxon>Ecdysozoa</taxon>
        <taxon>Arthropoda</taxon>
        <taxon>Hexapoda</taxon>
        <taxon>Insecta</taxon>
        <taxon>Pterygota</taxon>
        <taxon>Neoptera</taxon>
        <taxon>Endopterygota</taxon>
        <taxon>Lepidoptera</taxon>
        <taxon>Glossata</taxon>
        <taxon>Ditrysia</taxon>
        <taxon>Papilionoidea</taxon>
        <taxon>Nymphalidae</taxon>
        <taxon>Satyrinae</taxon>
        <taxon>Satyrini</taxon>
        <taxon>Parargina</taxon>
        <taxon>Pararge</taxon>
    </lineage>
</organism>